<organism evidence="2">
    <name type="scientific">Amphimedon queenslandica</name>
    <name type="common">Sponge</name>
    <dbReference type="NCBI Taxonomy" id="400682"/>
    <lineage>
        <taxon>Eukaryota</taxon>
        <taxon>Metazoa</taxon>
        <taxon>Porifera</taxon>
        <taxon>Demospongiae</taxon>
        <taxon>Heteroscleromorpha</taxon>
        <taxon>Haplosclerida</taxon>
        <taxon>Niphatidae</taxon>
        <taxon>Amphimedon</taxon>
    </lineage>
</organism>
<name>A0A1X7TCC8_AMPQE</name>
<sequence length="126" mass="14588">MAVTVKYKEFFHLPLTNPSKASECLAKCKFCPDGTQPYKYTLTMKGNLLKHLQSSHKQLLKEHRKEREKDRMQRQLDASRTQLKLTDTGTGNFSKQDMIVTSIVKNLPLSSLLMRLSVLHGRVLRW</sequence>
<evidence type="ECO:0000313" key="2">
    <source>
        <dbReference type="EnsemblMetazoa" id="Aqu2.1.12004_001"/>
    </source>
</evidence>
<dbReference type="InParanoid" id="A0A1X7TCC8"/>
<feature type="region of interest" description="Disordered" evidence="1">
    <location>
        <begin position="62"/>
        <end position="81"/>
    </location>
</feature>
<dbReference type="AlphaFoldDB" id="A0A1X7TCC8"/>
<dbReference type="EnsemblMetazoa" id="Aqu2.1.12004_001">
    <property type="protein sequence ID" value="Aqu2.1.12004_001"/>
    <property type="gene ID" value="Aqu2.1.12004"/>
</dbReference>
<protein>
    <submittedName>
        <fullName evidence="2">Uncharacterized protein</fullName>
    </submittedName>
</protein>
<accession>A0A1X7TCC8</accession>
<evidence type="ECO:0000256" key="1">
    <source>
        <dbReference type="SAM" id="MobiDB-lite"/>
    </source>
</evidence>
<proteinExistence type="predicted"/>
<reference evidence="2" key="1">
    <citation type="submission" date="2017-05" db="UniProtKB">
        <authorList>
            <consortium name="EnsemblMetazoa"/>
        </authorList>
    </citation>
    <scope>IDENTIFICATION</scope>
</reference>
<feature type="compositionally biased region" description="Basic and acidic residues" evidence="1">
    <location>
        <begin position="62"/>
        <end position="74"/>
    </location>
</feature>